<gene>
    <name evidence="1" type="ORF">Barba19A_gp102</name>
</gene>
<reference evidence="1 2" key="1">
    <citation type="submission" date="2019-03" db="EMBL/GenBank/DDBJ databases">
        <title>Genomic and seasonal variations among aquatic phages infecting the Baltic Sea Gammaproteobacteria Rheinheimera sp. bal341.</title>
        <authorList>
            <person name="Nilsson E."/>
            <person name="Li K."/>
            <person name="Fridlund J."/>
            <person name="Sulcius S."/>
            <person name="Bunse C."/>
            <person name="Karlsson C.M.G."/>
            <person name="Lindh M."/>
            <person name="Lundin D."/>
            <person name="Pinhassi J."/>
            <person name="Holmfeldt K."/>
        </authorList>
    </citation>
    <scope>NUCLEOTIDE SEQUENCE [LARGE SCALE GENOMIC DNA]</scope>
</reference>
<organism evidence="1 2">
    <name type="scientific">Rheinheimera phage vB_RspM_Barba19A</name>
    <dbReference type="NCBI Taxonomy" id="2565658"/>
    <lineage>
        <taxon>Viruses</taxon>
        <taxon>Duplodnaviria</taxon>
        <taxon>Heunggongvirae</taxon>
        <taxon>Uroviricota</taxon>
        <taxon>Caudoviricetes</taxon>
        <taxon>Barbavirus</taxon>
        <taxon>Barbavirus barba19A</taxon>
    </lineage>
</organism>
<proteinExistence type="predicted"/>
<protein>
    <submittedName>
        <fullName evidence="1">Uncharacterized protein</fullName>
    </submittedName>
</protein>
<keyword evidence="2" id="KW-1185">Reference proteome</keyword>
<dbReference type="EMBL" id="MK719730">
    <property type="protein sequence ID" value="QCQ61942.1"/>
    <property type="molecule type" value="Genomic_DNA"/>
</dbReference>
<evidence type="ECO:0000313" key="2">
    <source>
        <dbReference type="Proteomes" id="UP000304203"/>
    </source>
</evidence>
<accession>A0A4P8N6H0</accession>
<dbReference type="Proteomes" id="UP000304203">
    <property type="component" value="Segment"/>
</dbReference>
<sequence>MARPSSKKVSNVQPKMEVSPQPVQMKFLKATESIVFFGGGAKPKLVPL</sequence>
<name>A0A4P8N6H0_9CAUD</name>
<evidence type="ECO:0000313" key="1">
    <source>
        <dbReference type="EMBL" id="QCQ61942.1"/>
    </source>
</evidence>